<dbReference type="Proteomes" id="UP000176752">
    <property type="component" value="Unassembled WGS sequence"/>
</dbReference>
<keyword evidence="1" id="KW-0472">Membrane</keyword>
<comment type="caution">
    <text evidence="2">The sequence shown here is derived from an EMBL/GenBank/DDBJ whole genome shotgun (WGS) entry which is preliminary data.</text>
</comment>
<sequence length="164" mass="19019">MEIFLFPNSIFLLVLKIVFGSISFLMIAGIVYFILKTNYLQMIYFQDVAEILSFRPYGTRKIVKQWNKLKNRLGLPSEAEHKLAIIEADNLLNEVLAKMGYQGETLGEKLKQLSALKLSNLDRAMEAHKIRNSIVYDPDYRLSLEQAQKTVEIYEKFLIELQVL</sequence>
<accession>A0A1G2DWM5</accession>
<evidence type="ECO:0000313" key="2">
    <source>
        <dbReference type="EMBL" id="OGZ17441.1"/>
    </source>
</evidence>
<keyword evidence="1" id="KW-0812">Transmembrane</keyword>
<gene>
    <name evidence="2" type="ORF">A2Z78_02050</name>
</gene>
<evidence type="ECO:0000313" key="3">
    <source>
        <dbReference type="Proteomes" id="UP000176752"/>
    </source>
</evidence>
<organism evidence="2 3">
    <name type="scientific">Candidatus Nealsonbacteria bacterium RBG_13_36_15</name>
    <dbReference type="NCBI Taxonomy" id="1801660"/>
    <lineage>
        <taxon>Bacteria</taxon>
        <taxon>Candidatus Nealsoniibacteriota</taxon>
    </lineage>
</organism>
<evidence type="ECO:0008006" key="4">
    <source>
        <dbReference type="Google" id="ProtNLM"/>
    </source>
</evidence>
<keyword evidence="1" id="KW-1133">Transmembrane helix</keyword>
<dbReference type="AlphaFoldDB" id="A0A1G2DWM5"/>
<reference evidence="2 3" key="1">
    <citation type="journal article" date="2016" name="Nat. Commun.">
        <title>Thousands of microbial genomes shed light on interconnected biogeochemical processes in an aquifer system.</title>
        <authorList>
            <person name="Anantharaman K."/>
            <person name="Brown C.T."/>
            <person name="Hug L.A."/>
            <person name="Sharon I."/>
            <person name="Castelle C.J."/>
            <person name="Probst A.J."/>
            <person name="Thomas B.C."/>
            <person name="Singh A."/>
            <person name="Wilkins M.J."/>
            <person name="Karaoz U."/>
            <person name="Brodie E.L."/>
            <person name="Williams K.H."/>
            <person name="Hubbard S.S."/>
            <person name="Banfield J.F."/>
        </authorList>
    </citation>
    <scope>NUCLEOTIDE SEQUENCE [LARGE SCALE GENOMIC DNA]</scope>
</reference>
<feature type="transmembrane region" description="Helical" evidence="1">
    <location>
        <begin position="12"/>
        <end position="35"/>
    </location>
</feature>
<name>A0A1G2DWM5_9BACT</name>
<evidence type="ECO:0000256" key="1">
    <source>
        <dbReference type="SAM" id="Phobius"/>
    </source>
</evidence>
<protein>
    <recommendedName>
        <fullName evidence="4">HEPN domain-containing protein</fullName>
    </recommendedName>
</protein>
<proteinExistence type="predicted"/>
<dbReference type="EMBL" id="MHLV01000026">
    <property type="protein sequence ID" value="OGZ17441.1"/>
    <property type="molecule type" value="Genomic_DNA"/>
</dbReference>
<dbReference type="STRING" id="1801660.A2Z78_02050"/>